<evidence type="ECO:0000313" key="6">
    <source>
        <dbReference type="Proteomes" id="UP000761534"/>
    </source>
</evidence>
<name>A0A642VCT5_9ASCO</name>
<dbReference type="InterPro" id="IPR054364">
    <property type="entry name" value="Ca3427-like_PBP2"/>
</dbReference>
<evidence type="ECO:0000256" key="1">
    <source>
        <dbReference type="ARBA" id="ARBA00004418"/>
    </source>
</evidence>
<dbReference type="Pfam" id="PF13379">
    <property type="entry name" value="NMT1_2"/>
    <property type="match status" value="1"/>
</dbReference>
<evidence type="ECO:0000259" key="4">
    <source>
        <dbReference type="Pfam" id="PF22384"/>
    </source>
</evidence>
<evidence type="ECO:0000256" key="2">
    <source>
        <dbReference type="ARBA" id="ARBA00010742"/>
    </source>
</evidence>
<dbReference type="CDD" id="cd13637">
    <property type="entry name" value="PBP2_Ca3427_like"/>
    <property type="match status" value="1"/>
</dbReference>
<dbReference type="PANTHER" id="PTHR30024:SF47">
    <property type="entry name" value="TAURINE-BINDING PERIPLASMIC PROTEIN"/>
    <property type="match status" value="1"/>
</dbReference>
<dbReference type="Proteomes" id="UP000761534">
    <property type="component" value="Unassembled WGS sequence"/>
</dbReference>
<comment type="caution">
    <text evidence="5">The sequence shown here is derived from an EMBL/GenBank/DDBJ whole genome shotgun (WGS) entry which is preliminary data.</text>
</comment>
<dbReference type="EMBL" id="SWFS01000066">
    <property type="protein sequence ID" value="KAA8917075.1"/>
    <property type="molecule type" value="Genomic_DNA"/>
</dbReference>
<accession>A0A642VCT5</accession>
<comment type="subcellular location">
    <subcellularLocation>
        <location evidence="1">Periplasm</location>
    </subcellularLocation>
</comment>
<dbReference type="Gene3D" id="3.40.190.10">
    <property type="entry name" value="Periplasmic binding protein-like II"/>
    <property type="match status" value="2"/>
</dbReference>
<dbReference type="GO" id="GO:0042597">
    <property type="term" value="C:periplasmic space"/>
    <property type="evidence" value="ECO:0007669"/>
    <property type="project" value="UniProtKB-SubCell"/>
</dbReference>
<dbReference type="SUPFAM" id="SSF53850">
    <property type="entry name" value="Periplasmic binding protein-like II"/>
    <property type="match status" value="1"/>
</dbReference>
<dbReference type="AlphaFoldDB" id="A0A642VCT5"/>
<dbReference type="VEuPathDB" id="FungiDB:TRICI_000747"/>
<evidence type="ECO:0000313" key="5">
    <source>
        <dbReference type="EMBL" id="KAA8917075.1"/>
    </source>
</evidence>
<gene>
    <name evidence="5" type="ORF">TRICI_000747</name>
</gene>
<keyword evidence="6" id="KW-1185">Reference proteome</keyword>
<dbReference type="Pfam" id="PF22384">
    <property type="entry name" value="PBP2_Ca3427_like"/>
    <property type="match status" value="1"/>
</dbReference>
<feature type="domain" description="Ca3427-like PBP 2" evidence="4">
    <location>
        <begin position="75"/>
        <end position="168"/>
    </location>
</feature>
<dbReference type="PANTHER" id="PTHR30024">
    <property type="entry name" value="ALIPHATIC SULFONATES-BINDING PROTEIN-RELATED"/>
    <property type="match status" value="1"/>
</dbReference>
<organism evidence="5 6">
    <name type="scientific">Trichomonascus ciferrii</name>
    <dbReference type="NCBI Taxonomy" id="44093"/>
    <lineage>
        <taxon>Eukaryota</taxon>
        <taxon>Fungi</taxon>
        <taxon>Dikarya</taxon>
        <taxon>Ascomycota</taxon>
        <taxon>Saccharomycotina</taxon>
        <taxon>Dipodascomycetes</taxon>
        <taxon>Dipodascales</taxon>
        <taxon>Trichomonascaceae</taxon>
        <taxon>Trichomonascus</taxon>
        <taxon>Trichomonascus ciferrii complex</taxon>
    </lineage>
</organism>
<keyword evidence="3" id="KW-0732">Signal</keyword>
<protein>
    <recommendedName>
        <fullName evidence="4">Ca3427-like PBP 2 domain-containing protein</fullName>
    </recommendedName>
</protein>
<evidence type="ECO:0000256" key="3">
    <source>
        <dbReference type="ARBA" id="ARBA00022729"/>
    </source>
</evidence>
<comment type="similarity">
    <text evidence="2">Belongs to the bacterial solute-binding protein SsuA/TauA family.</text>
</comment>
<sequence>MTLLKVGYVPEHFSTPLFFAKEQGFYKDHGVDVEFVPFPSGTGHMVQSLKDQSINVAIGLTEGFVAGIGKGSDCTGANRSDVNTVNDIKSKRIGISRIGSGSYVMSFVLAQQKEWPADFQFEIQDNFKNLRDGVNNVGDVKPTDAFMWEIFTTKKYYDNGELKQIGHIYTPWPSWVITASADVTSTDEGTTALRGFFSAVNEGIQYFNSHQDEAVTHISTHLDYTADDARAWLDTVKFVNDVSTIDQETVINKTIKTLQAAEVLTQGSEGLVYTFKP</sequence>
<reference evidence="5" key="1">
    <citation type="journal article" date="2019" name="G3 (Bethesda)">
        <title>Genome Assemblies of Two Rare Opportunistic Yeast Pathogens: Diutina rugosa (syn. Candida rugosa) and Trichomonascus ciferrii (syn. Candida ciferrii).</title>
        <authorList>
            <person name="Mixao V."/>
            <person name="Saus E."/>
            <person name="Hansen A.P."/>
            <person name="Lass-Florl C."/>
            <person name="Gabaldon T."/>
        </authorList>
    </citation>
    <scope>NUCLEOTIDE SEQUENCE</scope>
    <source>
        <strain evidence="5">CBS 4856</strain>
    </source>
</reference>
<dbReference type="OrthoDB" id="1363at2759"/>
<proteinExistence type="inferred from homology"/>